<reference evidence="1 2" key="1">
    <citation type="submission" date="2016-11" db="EMBL/GenBank/DDBJ databases">
        <title>Paenibacillus species isolates.</title>
        <authorList>
            <person name="Beno S.M."/>
        </authorList>
    </citation>
    <scope>NUCLEOTIDE SEQUENCE [LARGE SCALE GENOMIC DNA]</scope>
    <source>
        <strain evidence="1 2">FSL H7-0433</strain>
    </source>
</reference>
<keyword evidence="2" id="KW-1185">Reference proteome</keyword>
<proteinExistence type="predicted"/>
<gene>
    <name evidence="1" type="ORF">BSO21_30075</name>
</gene>
<evidence type="ECO:0000313" key="1">
    <source>
        <dbReference type="EMBL" id="OMD07831.1"/>
    </source>
</evidence>
<evidence type="ECO:0000313" key="2">
    <source>
        <dbReference type="Proteomes" id="UP000187158"/>
    </source>
</evidence>
<dbReference type="Proteomes" id="UP000187158">
    <property type="component" value="Unassembled WGS sequence"/>
</dbReference>
<sequence length="79" mass="8442">MFFVPIASLGSDSIAKVRKRCVKGQPSPIAYKGRRNSNLIKQLVLDISIVSDQQVVSDASIVSDQQVVSDASIVSPLVA</sequence>
<accession>A0ABX3GEA6</accession>
<protein>
    <submittedName>
        <fullName evidence="1">Uncharacterized protein</fullName>
    </submittedName>
</protein>
<comment type="caution">
    <text evidence="1">The sequence shown here is derived from an EMBL/GenBank/DDBJ whole genome shotgun (WGS) entry which is preliminary data.</text>
</comment>
<name>A0ABX3GEA6_9BACL</name>
<dbReference type="EMBL" id="MPVP01000394">
    <property type="protein sequence ID" value="OMD07831.1"/>
    <property type="molecule type" value="Genomic_DNA"/>
</dbReference>
<organism evidence="1 2">
    <name type="scientific">Paenibacillus odorifer</name>
    <dbReference type="NCBI Taxonomy" id="189426"/>
    <lineage>
        <taxon>Bacteria</taxon>
        <taxon>Bacillati</taxon>
        <taxon>Bacillota</taxon>
        <taxon>Bacilli</taxon>
        <taxon>Bacillales</taxon>
        <taxon>Paenibacillaceae</taxon>
        <taxon>Paenibacillus</taxon>
    </lineage>
</organism>